<dbReference type="InterPro" id="IPR001279">
    <property type="entry name" value="Metallo-B-lactamas"/>
</dbReference>
<dbReference type="SMART" id="SM00849">
    <property type="entry name" value="Lactamase_B"/>
    <property type="match status" value="1"/>
</dbReference>
<dbReference type="Proteomes" id="UP000050949">
    <property type="component" value="Unassembled WGS sequence"/>
</dbReference>
<evidence type="ECO:0000256" key="1">
    <source>
        <dbReference type="ARBA" id="ARBA00004496"/>
    </source>
</evidence>
<dbReference type="InterPro" id="IPR030854">
    <property type="entry name" value="RNase_J_bac"/>
</dbReference>
<evidence type="ECO:0000256" key="7">
    <source>
        <dbReference type="ARBA" id="ARBA00022801"/>
    </source>
</evidence>
<keyword evidence="6 11" id="KW-0255">Endonuclease</keyword>
<keyword evidence="5 14" id="KW-0479">Metal-binding</keyword>
<feature type="binding site" evidence="14">
    <location>
        <position position="448"/>
    </location>
    <ligand>
        <name>Ca(2+)</name>
        <dbReference type="ChEBI" id="CHEBI:29108"/>
    </ligand>
</feature>
<evidence type="ECO:0000256" key="11">
    <source>
        <dbReference type="HAMAP-Rule" id="MF_01491"/>
    </source>
</evidence>
<feature type="active site" description="Proton donor" evidence="12">
    <location>
        <position position="200"/>
    </location>
</feature>
<dbReference type="PIRSF" id="PIRSF004803">
    <property type="entry name" value="RnjA"/>
    <property type="match status" value="1"/>
</dbReference>
<sequence length="592" mass="65354">MVQKTRKQQDKIRIIMLGGVRENGKNIYAVEVNSDIFILDCGIKYPENEMLGVDVVIPDFSYIQDNIDRVAGIFLTHGHADAIGALPYLITKHDIPVFGSQLTVELAKITVKSAKGGNKFNDFHVIDENTAIDFDNATVSFFKTTHSIPGSLGVVIKTPAGQIVYTGDFKFDQAAAPLYQTDFARLAQIGTEPVLALLADSANAESPYPNTSENDIGKYVLELFEYHAGRIIVASVASNIVRIQQVLDAAAHTGRKVILTGRDLAKIVRTALRLKLLQLPQPDILVPVKDIKKYDDHQIVILETGRSGEPLKSLQKMATNQHRTVHIHQGDLVFISTTPSYAMETTVAKTKDMIYRAGGEVKAISDDLHASGHAYKSDLQLLLNLLHPEYLVPVQGEYRLLNAHAEIAEQAGMPADHIFLTKIGDVLAYDKHGMHLSQAVTAGNTMIDGLGVGDIGNIVLRDRKMLADDGIFIAVVSIDRRKKKVVSSPKVTARGFVYMKANRDLMAESADIVRNAVQKDLDNKELDWSNLKQNMREKLSHYLFEQTKRHPVILPVIMEVKPHRTARRTTPAKRKEPAAKAPAANEGASNES</sequence>
<keyword evidence="10 11" id="KW-0694">RNA-binding</keyword>
<evidence type="ECO:0000256" key="3">
    <source>
        <dbReference type="ARBA" id="ARBA00022552"/>
    </source>
</evidence>
<feature type="binding site" evidence="11 13">
    <location>
        <begin position="369"/>
        <end position="373"/>
    </location>
    <ligand>
        <name>substrate</name>
    </ligand>
</feature>
<dbReference type="GO" id="GO:0004521">
    <property type="term" value="F:RNA endonuclease activity"/>
    <property type="evidence" value="ECO:0007669"/>
    <property type="project" value="UniProtKB-UniRule"/>
</dbReference>
<evidence type="ECO:0000313" key="18">
    <source>
        <dbReference type="Proteomes" id="UP000050949"/>
    </source>
</evidence>
<feature type="binding site" evidence="14">
    <location>
        <position position="168"/>
    </location>
    <ligand>
        <name>Zn(2+)</name>
        <dbReference type="ChEBI" id="CHEBI:29105"/>
        <label>1</label>
        <note>catalytic</note>
    </ligand>
</feature>
<keyword evidence="8 14" id="KW-0862">Zinc</keyword>
<evidence type="ECO:0000256" key="8">
    <source>
        <dbReference type="ARBA" id="ARBA00022833"/>
    </source>
</evidence>
<dbReference type="FunFam" id="3.10.20.580:FF:000001">
    <property type="entry name" value="Ribonuclease J"/>
    <property type="match status" value="1"/>
</dbReference>
<dbReference type="Pfam" id="PF00753">
    <property type="entry name" value="Lactamase_B"/>
    <property type="match status" value="1"/>
</dbReference>
<dbReference type="RefSeq" id="WP_051225049.1">
    <property type="nucleotide sequence ID" value="NZ_AUEH01000001.1"/>
</dbReference>
<feature type="binding site" evidence="14">
    <location>
        <position position="79"/>
    </location>
    <ligand>
        <name>Zn(2+)</name>
        <dbReference type="ChEBI" id="CHEBI:29105"/>
        <label>2</label>
        <note>catalytic</note>
    </ligand>
</feature>
<evidence type="ECO:0000256" key="13">
    <source>
        <dbReference type="PIRSR" id="PIRSR004803-2"/>
    </source>
</evidence>
<dbReference type="Gene3D" id="3.40.50.10710">
    <property type="entry name" value="Metallo-hydrolase/oxidoreductase"/>
    <property type="match status" value="1"/>
</dbReference>
<feature type="binding site" evidence="14">
    <location>
        <position position="52"/>
    </location>
    <ligand>
        <name>Ca(2+)</name>
        <dbReference type="ChEBI" id="CHEBI:29108"/>
    </ligand>
</feature>
<dbReference type="InterPro" id="IPR042173">
    <property type="entry name" value="RNase_J_2"/>
</dbReference>
<dbReference type="InterPro" id="IPR041636">
    <property type="entry name" value="RNase_J_C"/>
</dbReference>
<dbReference type="CDD" id="cd07714">
    <property type="entry name" value="RNaseJ_MBL-fold"/>
    <property type="match status" value="1"/>
</dbReference>
<feature type="binding site" evidence="14">
    <location>
        <position position="54"/>
    </location>
    <ligand>
        <name>Ca(2+)</name>
        <dbReference type="ChEBI" id="CHEBI:29108"/>
    </ligand>
</feature>
<accession>A0A0R1XJ25</accession>
<comment type="cofactor">
    <cofactor evidence="14">
        <name>Zn(2+)</name>
        <dbReference type="ChEBI" id="CHEBI:29105"/>
    </cofactor>
    <text evidence="14">Binds 2 Zn(2+) ions per subunit. It is not clear if Zn(2+) or Mg(2+) is physiologically important.</text>
</comment>
<keyword evidence="9 11" id="KW-0269">Exonuclease</keyword>
<dbReference type="Pfam" id="PF07521">
    <property type="entry name" value="RMMBL"/>
    <property type="match status" value="1"/>
</dbReference>
<feature type="binding site" evidence="14">
    <location>
        <position position="77"/>
    </location>
    <ligand>
        <name>Zn(2+)</name>
        <dbReference type="ChEBI" id="CHEBI:29105"/>
        <label>1</label>
        <note>catalytic</note>
    </ligand>
</feature>
<evidence type="ECO:0000256" key="14">
    <source>
        <dbReference type="PIRSR" id="PIRSR004803-3"/>
    </source>
</evidence>
<evidence type="ECO:0000256" key="10">
    <source>
        <dbReference type="ARBA" id="ARBA00022884"/>
    </source>
</evidence>
<evidence type="ECO:0000313" key="17">
    <source>
        <dbReference type="EMBL" id="KRM28436.1"/>
    </source>
</evidence>
<proteinExistence type="inferred from homology"/>
<dbReference type="InterPro" id="IPR004613">
    <property type="entry name" value="RNase_J"/>
</dbReference>
<comment type="cofactor">
    <cofactor evidence="14">
        <name>Ca(2+)</name>
        <dbReference type="ChEBI" id="CHEBI:29108"/>
    </cofactor>
    <text evidence="14">Binds 1 Ca(2+) cation per subunit. Seen in 1 crystal structure, it is not clear if it is physiologically important.</text>
</comment>
<dbReference type="GeneID" id="78508973"/>
<dbReference type="HAMAP" id="MF_01491">
    <property type="entry name" value="RNase_J_bact"/>
    <property type="match status" value="1"/>
</dbReference>
<evidence type="ECO:0000256" key="5">
    <source>
        <dbReference type="ARBA" id="ARBA00022723"/>
    </source>
</evidence>
<comment type="subcellular location">
    <subcellularLocation>
        <location evidence="1 11">Cytoplasm</location>
    </subcellularLocation>
</comment>
<dbReference type="EC" id="3.1.-.-" evidence="11"/>
<feature type="compositionally biased region" description="Basic residues" evidence="15">
    <location>
        <begin position="563"/>
        <end position="572"/>
    </location>
</feature>
<dbReference type="InterPro" id="IPR036866">
    <property type="entry name" value="RibonucZ/Hydroxyglut_hydro"/>
</dbReference>
<dbReference type="NCBIfam" id="TIGR00649">
    <property type="entry name" value="MG423"/>
    <property type="match status" value="1"/>
</dbReference>
<organism evidence="17 18">
    <name type="scientific">Schleiferilactobacillus harbinensis DSM 16991</name>
    <dbReference type="NCBI Taxonomy" id="1122147"/>
    <lineage>
        <taxon>Bacteria</taxon>
        <taxon>Bacillati</taxon>
        <taxon>Bacillota</taxon>
        <taxon>Bacilli</taxon>
        <taxon>Lactobacillales</taxon>
        <taxon>Lactobacillaceae</taxon>
        <taxon>Schleiferilactobacillus</taxon>
    </lineage>
</organism>
<dbReference type="PATRIC" id="fig|1122147.4.peg.1969"/>
<keyword evidence="2 11" id="KW-0963">Cytoplasm</keyword>
<evidence type="ECO:0000256" key="4">
    <source>
        <dbReference type="ARBA" id="ARBA00022722"/>
    </source>
</evidence>
<comment type="similarity">
    <text evidence="11">Belongs to the metallo-beta-lactamase superfamily. RNA-metabolizing metallo-beta-lactamase-like family. Bacterial RNase J subfamily.</text>
</comment>
<dbReference type="InterPro" id="IPR011108">
    <property type="entry name" value="RMMBL"/>
</dbReference>
<evidence type="ECO:0000256" key="2">
    <source>
        <dbReference type="ARBA" id="ARBA00022490"/>
    </source>
</evidence>
<dbReference type="PANTHER" id="PTHR43694">
    <property type="entry name" value="RIBONUCLEASE J"/>
    <property type="match status" value="1"/>
</dbReference>
<dbReference type="AlphaFoldDB" id="A0A0R1XJ25"/>
<comment type="caution">
    <text evidence="17">The sequence shown here is derived from an EMBL/GenBank/DDBJ whole genome shotgun (WGS) entry which is preliminary data.</text>
</comment>
<protein>
    <recommendedName>
        <fullName evidence="11">Ribonuclease J</fullName>
        <shortName evidence="11">RNase J</shortName>
        <ecNumber evidence="11">3.1.-.-</ecNumber>
    </recommendedName>
</protein>
<comment type="function">
    <text evidence="11">An RNase that has 5'-3' exonuclease and possibly endonuclease activity. Involved in maturation of rRNA and in some organisms also mRNA maturation and/or decay.</text>
</comment>
<dbReference type="OrthoDB" id="9758375at2"/>
<keyword evidence="14" id="KW-0106">Calcium</keyword>
<feature type="domain" description="Metallo-beta-lactamase" evidence="16">
    <location>
        <begin position="24"/>
        <end position="227"/>
    </location>
</feature>
<dbReference type="GO" id="GO:0004534">
    <property type="term" value="F:5'-3' RNA exonuclease activity"/>
    <property type="evidence" value="ECO:0007669"/>
    <property type="project" value="UniProtKB-UniRule"/>
</dbReference>
<evidence type="ECO:0000259" key="16">
    <source>
        <dbReference type="SMART" id="SM00849"/>
    </source>
</evidence>
<feature type="binding site" evidence="14">
    <location>
        <position position="146"/>
    </location>
    <ligand>
        <name>Zn(2+)</name>
        <dbReference type="ChEBI" id="CHEBI:29105"/>
        <label>1</label>
        <note>catalytic</note>
    </ligand>
</feature>
<dbReference type="SUPFAM" id="SSF56281">
    <property type="entry name" value="Metallo-hydrolase/oxidoreductase"/>
    <property type="match status" value="1"/>
</dbReference>
<dbReference type="Gene3D" id="3.60.15.10">
    <property type="entry name" value="Ribonuclease Z/Hydroxyacylglutathione hydrolase-like"/>
    <property type="match status" value="1"/>
</dbReference>
<dbReference type="PANTHER" id="PTHR43694:SF4">
    <property type="entry name" value="RIBONUCLEASE J 2"/>
    <property type="match status" value="1"/>
</dbReference>
<dbReference type="EMBL" id="AZFW01000032">
    <property type="protein sequence ID" value="KRM28436.1"/>
    <property type="molecule type" value="Genomic_DNA"/>
</dbReference>
<feature type="binding site" evidence="13">
    <location>
        <begin position="237"/>
        <end position="239"/>
    </location>
    <ligand>
        <name>substrate</name>
    </ligand>
</feature>
<reference evidence="17 18" key="1">
    <citation type="journal article" date="2015" name="Genome Announc.">
        <title>Expanding the biotechnology potential of lactobacilli through comparative genomics of 213 strains and associated genera.</title>
        <authorList>
            <person name="Sun Z."/>
            <person name="Harris H.M."/>
            <person name="McCann A."/>
            <person name="Guo C."/>
            <person name="Argimon S."/>
            <person name="Zhang W."/>
            <person name="Yang X."/>
            <person name="Jeffery I.B."/>
            <person name="Cooney J.C."/>
            <person name="Kagawa T.F."/>
            <person name="Liu W."/>
            <person name="Song Y."/>
            <person name="Salvetti E."/>
            <person name="Wrobel A."/>
            <person name="Rasinkangas P."/>
            <person name="Parkhill J."/>
            <person name="Rea M.C."/>
            <person name="O'Sullivan O."/>
            <person name="Ritari J."/>
            <person name="Douillard F.P."/>
            <person name="Paul Ross R."/>
            <person name="Yang R."/>
            <person name="Briner A.E."/>
            <person name="Felis G.E."/>
            <person name="de Vos W.M."/>
            <person name="Barrangou R."/>
            <person name="Klaenhammer T.R."/>
            <person name="Caufield P.W."/>
            <person name="Cui Y."/>
            <person name="Zhang H."/>
            <person name="O'Toole P.W."/>
        </authorList>
    </citation>
    <scope>NUCLEOTIDE SEQUENCE [LARGE SCALE GENOMIC DNA]</scope>
    <source>
        <strain evidence="17 18">DSM 16991</strain>
    </source>
</reference>
<gene>
    <name evidence="11" type="primary">rnj</name>
    <name evidence="17" type="ORF">FC91_GL001900</name>
</gene>
<evidence type="ECO:0000256" key="15">
    <source>
        <dbReference type="SAM" id="MobiDB-lite"/>
    </source>
</evidence>
<evidence type="ECO:0000256" key="9">
    <source>
        <dbReference type="ARBA" id="ARBA00022839"/>
    </source>
</evidence>
<comment type="subunit">
    <text evidence="11">Homodimer, may be a subunit of the RNA degradosome.</text>
</comment>
<feature type="active site" description="Proton acceptor" evidence="12">
    <location>
        <position position="373"/>
    </location>
</feature>
<feature type="binding site" evidence="14">
    <location>
        <position position="81"/>
    </location>
    <ligand>
        <name>Zn(2+)</name>
        <dbReference type="ChEBI" id="CHEBI:29105"/>
        <label>1</label>
        <note>catalytic</note>
    </ligand>
</feature>
<dbReference type="InterPro" id="IPR055132">
    <property type="entry name" value="RNase_J_b_CASP"/>
</dbReference>
<dbReference type="eggNOG" id="COG0595">
    <property type="taxonomic scope" value="Bacteria"/>
</dbReference>
<keyword evidence="4 11" id="KW-0540">Nuclease</keyword>
<evidence type="ECO:0000256" key="6">
    <source>
        <dbReference type="ARBA" id="ARBA00022759"/>
    </source>
</evidence>
<dbReference type="Pfam" id="PF17770">
    <property type="entry name" value="RNase_J_C"/>
    <property type="match status" value="1"/>
</dbReference>
<feature type="region of interest" description="Disordered" evidence="15">
    <location>
        <begin position="563"/>
        <end position="592"/>
    </location>
</feature>
<keyword evidence="3 11" id="KW-0698">rRNA processing</keyword>
<name>A0A0R1XJ25_9LACO</name>
<dbReference type="Pfam" id="PF22505">
    <property type="entry name" value="RNase_J_b_CASP"/>
    <property type="match status" value="1"/>
</dbReference>
<dbReference type="GO" id="GO:0003723">
    <property type="term" value="F:RNA binding"/>
    <property type="evidence" value="ECO:0007669"/>
    <property type="project" value="UniProtKB-UniRule"/>
</dbReference>
<dbReference type="GO" id="GO:0005737">
    <property type="term" value="C:cytoplasm"/>
    <property type="evidence" value="ECO:0007669"/>
    <property type="project" value="UniProtKB-SubCell"/>
</dbReference>
<dbReference type="Gene3D" id="3.10.20.580">
    <property type="match status" value="1"/>
</dbReference>
<evidence type="ECO:0000256" key="12">
    <source>
        <dbReference type="PIRSR" id="PIRSR004803-1"/>
    </source>
</evidence>
<dbReference type="GO" id="GO:0008270">
    <property type="term" value="F:zinc ion binding"/>
    <property type="evidence" value="ECO:0007669"/>
    <property type="project" value="InterPro"/>
</dbReference>
<keyword evidence="7 11" id="KW-0378">Hydrolase</keyword>
<dbReference type="GO" id="GO:0006364">
    <property type="term" value="P:rRNA processing"/>
    <property type="evidence" value="ECO:0007669"/>
    <property type="project" value="UniProtKB-UniRule"/>
</dbReference>